<dbReference type="OrthoDB" id="30417at2759"/>
<dbReference type="EMBL" id="GDQN01006407">
    <property type="protein sequence ID" value="JAT84647.1"/>
    <property type="molecule type" value="Transcribed_RNA"/>
</dbReference>
<dbReference type="GO" id="GO:0042138">
    <property type="term" value="P:meiotic DNA double-strand break formation"/>
    <property type="evidence" value="ECO:0007669"/>
    <property type="project" value="TreeGrafter"/>
</dbReference>
<dbReference type="GO" id="GO:0000724">
    <property type="term" value="P:double-strand break repair via homologous recombination"/>
    <property type="evidence" value="ECO:0007669"/>
    <property type="project" value="TreeGrafter"/>
</dbReference>
<evidence type="ECO:0000313" key="3">
    <source>
        <dbReference type="EMBL" id="JAT84647.1"/>
    </source>
</evidence>
<dbReference type="Gene3D" id="3.30.110.110">
    <property type="entry name" value="Mre11, capping domain"/>
    <property type="match status" value="1"/>
</dbReference>
<sequence length="212" mass="23872">NKSGDPKQPALPLVRLNVFYEKEGQNFNQMRFGQNFNGLVANPSDILNMKKEKRSRERKPKQEEDGELNIEGAAQAADVEELLRAYYAALPIERRLQVLSVRAMTDAVRDFTLKKDDEVFRRVFEAHKRRCVEMLLESTAETEEEVAEKLRAGKQELDVADEEQLKKLIDAAANKPPTPGALKRAVVVLSSDDDAEPEISPARGRGRGARGR</sequence>
<dbReference type="GO" id="GO:0031573">
    <property type="term" value="P:mitotic intra-S DNA damage checkpoint signaling"/>
    <property type="evidence" value="ECO:0007669"/>
    <property type="project" value="TreeGrafter"/>
</dbReference>
<dbReference type="GO" id="GO:0000014">
    <property type="term" value="F:single-stranded DNA endodeoxyribonuclease activity"/>
    <property type="evidence" value="ECO:0007669"/>
    <property type="project" value="TreeGrafter"/>
</dbReference>
<organism evidence="3">
    <name type="scientific">Pectinophora gossypiella</name>
    <name type="common">Cotton pink bollworm</name>
    <name type="synonym">Depressaria gossypiella</name>
    <dbReference type="NCBI Taxonomy" id="13191"/>
    <lineage>
        <taxon>Eukaryota</taxon>
        <taxon>Metazoa</taxon>
        <taxon>Ecdysozoa</taxon>
        <taxon>Arthropoda</taxon>
        <taxon>Hexapoda</taxon>
        <taxon>Insecta</taxon>
        <taxon>Pterygota</taxon>
        <taxon>Neoptera</taxon>
        <taxon>Endopterygota</taxon>
        <taxon>Lepidoptera</taxon>
        <taxon>Glossata</taxon>
        <taxon>Ditrysia</taxon>
        <taxon>Gelechioidea</taxon>
        <taxon>Gelechiidae</taxon>
        <taxon>Apatetrinae</taxon>
        <taxon>Pectinophora</taxon>
    </lineage>
</organism>
<dbReference type="PANTHER" id="PTHR10139">
    <property type="entry name" value="DOUBLE-STRAND BREAK REPAIR PROTEIN MRE11"/>
    <property type="match status" value="1"/>
</dbReference>
<dbReference type="GO" id="GO:0000723">
    <property type="term" value="P:telomere maintenance"/>
    <property type="evidence" value="ECO:0007669"/>
    <property type="project" value="TreeGrafter"/>
</dbReference>
<feature type="non-terminal residue" evidence="3">
    <location>
        <position position="212"/>
    </location>
</feature>
<dbReference type="GO" id="GO:0030870">
    <property type="term" value="C:Mre11 complex"/>
    <property type="evidence" value="ECO:0007669"/>
    <property type="project" value="TreeGrafter"/>
</dbReference>
<dbReference type="AlphaFoldDB" id="A0A1E1WCI5"/>
<evidence type="ECO:0000259" key="2">
    <source>
        <dbReference type="SMART" id="SM01347"/>
    </source>
</evidence>
<feature type="domain" description="Mre11 DNA-binding" evidence="2">
    <location>
        <begin position="1"/>
        <end position="111"/>
    </location>
</feature>
<protein>
    <recommendedName>
        <fullName evidence="2">Mre11 DNA-binding domain-containing protein</fullName>
    </recommendedName>
</protein>
<dbReference type="InterPro" id="IPR007281">
    <property type="entry name" value="Mre11_DNA-bd"/>
</dbReference>
<feature type="region of interest" description="Disordered" evidence="1">
    <location>
        <begin position="192"/>
        <end position="212"/>
    </location>
</feature>
<dbReference type="SMART" id="SM01347">
    <property type="entry name" value="Mre11_DNA_bind"/>
    <property type="match status" value="1"/>
</dbReference>
<gene>
    <name evidence="3" type="ORF">g.17098</name>
</gene>
<dbReference type="GO" id="GO:0006303">
    <property type="term" value="P:double-strand break repair via nonhomologous end joining"/>
    <property type="evidence" value="ECO:0007669"/>
    <property type="project" value="TreeGrafter"/>
</dbReference>
<dbReference type="GO" id="GO:0035861">
    <property type="term" value="C:site of double-strand break"/>
    <property type="evidence" value="ECO:0007669"/>
    <property type="project" value="TreeGrafter"/>
</dbReference>
<name>A0A1E1WCI5_PECGO</name>
<reference evidence="3" key="1">
    <citation type="submission" date="2015-09" db="EMBL/GenBank/DDBJ databases">
        <title>De novo assembly of Pectinophora gossypiella (Pink Bollworm) gut transcriptome.</title>
        <authorList>
            <person name="Tassone E.E."/>
        </authorList>
    </citation>
    <scope>NUCLEOTIDE SEQUENCE</scope>
</reference>
<dbReference type="Pfam" id="PF04152">
    <property type="entry name" value="Mre11_DNA_bind"/>
    <property type="match status" value="1"/>
</dbReference>
<feature type="non-terminal residue" evidence="3">
    <location>
        <position position="1"/>
    </location>
</feature>
<evidence type="ECO:0000256" key="1">
    <source>
        <dbReference type="SAM" id="MobiDB-lite"/>
    </source>
</evidence>
<dbReference type="GO" id="GO:0030145">
    <property type="term" value="F:manganese ion binding"/>
    <property type="evidence" value="ECO:0007669"/>
    <property type="project" value="InterPro"/>
</dbReference>
<proteinExistence type="predicted"/>
<accession>A0A1E1WCI5</accession>
<dbReference type="GO" id="GO:0007095">
    <property type="term" value="P:mitotic G2 DNA damage checkpoint signaling"/>
    <property type="evidence" value="ECO:0007669"/>
    <property type="project" value="TreeGrafter"/>
</dbReference>
<dbReference type="PANTHER" id="PTHR10139:SF1">
    <property type="entry name" value="DOUBLE-STRAND BREAK REPAIR PROTEIN MRE11"/>
    <property type="match status" value="1"/>
</dbReference>
<dbReference type="GO" id="GO:0097552">
    <property type="term" value="P:mitochondrial double-strand break repair via homologous recombination"/>
    <property type="evidence" value="ECO:0007669"/>
    <property type="project" value="TreeGrafter"/>
</dbReference>
<dbReference type="InterPro" id="IPR038487">
    <property type="entry name" value="Mre11_capping_dom"/>
</dbReference>